<feature type="chain" id="PRO_5015941187" evidence="3">
    <location>
        <begin position="24"/>
        <end position="958"/>
    </location>
</feature>
<dbReference type="InterPro" id="IPR037524">
    <property type="entry name" value="PA14/GLEYA"/>
</dbReference>
<dbReference type="GO" id="GO:0030246">
    <property type="term" value="F:carbohydrate binding"/>
    <property type="evidence" value="ECO:0007669"/>
    <property type="project" value="InterPro"/>
</dbReference>
<dbReference type="InterPro" id="IPR017853">
    <property type="entry name" value="GH"/>
</dbReference>
<dbReference type="SUPFAM" id="SSF74650">
    <property type="entry name" value="Galactose mutarotase-like"/>
    <property type="match status" value="1"/>
</dbReference>
<accession>A0A2V1IPS8</accession>
<dbReference type="EMBL" id="PUEC01000006">
    <property type="protein sequence ID" value="PWB03292.1"/>
    <property type="molecule type" value="Genomic_DNA"/>
</dbReference>
<dbReference type="InterPro" id="IPR051816">
    <property type="entry name" value="Glycosyl_Hydrolase_31"/>
</dbReference>
<evidence type="ECO:0000256" key="1">
    <source>
        <dbReference type="ARBA" id="ARBA00007806"/>
    </source>
</evidence>
<dbReference type="InterPro" id="IPR048395">
    <property type="entry name" value="Glyco_hydro_31_C"/>
</dbReference>
<dbReference type="Gene3D" id="2.60.40.1180">
    <property type="entry name" value="Golgi alpha-mannosidase II"/>
    <property type="match status" value="2"/>
</dbReference>
<dbReference type="AlphaFoldDB" id="A0A2V1IPS8"/>
<dbReference type="InterPro" id="IPR033403">
    <property type="entry name" value="DUF5110"/>
</dbReference>
<protein>
    <submittedName>
        <fullName evidence="5">DUF5110 domain-containing protein</fullName>
    </submittedName>
</protein>
<dbReference type="Pfam" id="PF21365">
    <property type="entry name" value="Glyco_hydro_31_3rd"/>
    <property type="match status" value="1"/>
</dbReference>
<feature type="signal peptide" evidence="3">
    <location>
        <begin position="1"/>
        <end position="23"/>
    </location>
</feature>
<feature type="domain" description="PA14" evidence="4">
    <location>
        <begin position="225"/>
        <end position="371"/>
    </location>
</feature>
<dbReference type="PROSITE" id="PS51257">
    <property type="entry name" value="PROKAR_LIPOPROTEIN"/>
    <property type="match status" value="1"/>
</dbReference>
<dbReference type="SUPFAM" id="SSF51445">
    <property type="entry name" value="(Trans)glycosidases"/>
    <property type="match status" value="1"/>
</dbReference>
<evidence type="ECO:0000313" key="5">
    <source>
        <dbReference type="EMBL" id="PWB03292.1"/>
    </source>
</evidence>
<keyword evidence="2" id="KW-0378">Hydrolase</keyword>
<dbReference type="GeneID" id="82525488"/>
<dbReference type="PANTHER" id="PTHR43863:SF2">
    <property type="entry name" value="MALTASE-GLUCOAMYLASE"/>
    <property type="match status" value="1"/>
</dbReference>
<dbReference type="CDD" id="cd14752">
    <property type="entry name" value="GH31_N"/>
    <property type="match status" value="1"/>
</dbReference>
<dbReference type="PANTHER" id="PTHR43863">
    <property type="entry name" value="HYDROLASE, PUTATIVE (AFU_ORTHOLOGUE AFUA_1G03140)-RELATED"/>
    <property type="match status" value="1"/>
</dbReference>
<keyword evidence="6" id="KW-1185">Reference proteome</keyword>
<dbReference type="RefSeq" id="WP_107031651.1">
    <property type="nucleotide sequence ID" value="NZ_CARXIO010000003.1"/>
</dbReference>
<dbReference type="InterPro" id="IPR013780">
    <property type="entry name" value="Glyco_hydro_b"/>
</dbReference>
<dbReference type="GO" id="GO:0005975">
    <property type="term" value="P:carbohydrate metabolic process"/>
    <property type="evidence" value="ECO:0007669"/>
    <property type="project" value="InterPro"/>
</dbReference>
<dbReference type="InterPro" id="IPR011013">
    <property type="entry name" value="Gal_mutarotase_sf_dom"/>
</dbReference>
<proteinExistence type="inferred from homology"/>
<dbReference type="Pfam" id="PF13802">
    <property type="entry name" value="Gal_mutarotas_2"/>
    <property type="match status" value="1"/>
</dbReference>
<dbReference type="Proteomes" id="UP000244905">
    <property type="component" value="Unassembled WGS sequence"/>
</dbReference>
<keyword evidence="2" id="KW-0326">Glycosidase</keyword>
<evidence type="ECO:0000256" key="3">
    <source>
        <dbReference type="SAM" id="SignalP"/>
    </source>
</evidence>
<dbReference type="Pfam" id="PF17137">
    <property type="entry name" value="DUF5110"/>
    <property type="match status" value="1"/>
</dbReference>
<dbReference type="PROSITE" id="PS51820">
    <property type="entry name" value="PA14"/>
    <property type="match status" value="1"/>
</dbReference>
<dbReference type="SUPFAM" id="SSF56988">
    <property type="entry name" value="Anthrax protective antigen"/>
    <property type="match status" value="1"/>
</dbReference>
<evidence type="ECO:0000313" key="6">
    <source>
        <dbReference type="Proteomes" id="UP000244905"/>
    </source>
</evidence>
<gene>
    <name evidence="5" type="ORF">C5O23_03865</name>
</gene>
<organism evidence="5 6">
    <name type="scientific">Duncaniella muris</name>
    <dbReference type="NCBI Taxonomy" id="2094150"/>
    <lineage>
        <taxon>Bacteria</taxon>
        <taxon>Pseudomonadati</taxon>
        <taxon>Bacteroidota</taxon>
        <taxon>Bacteroidia</taxon>
        <taxon>Bacteroidales</taxon>
        <taxon>Muribaculaceae</taxon>
        <taxon>Duncaniella</taxon>
    </lineage>
</organism>
<dbReference type="Gene3D" id="2.60.120.380">
    <property type="match status" value="1"/>
</dbReference>
<keyword evidence="3" id="KW-0732">Signal</keyword>
<sequence length="958" mass="109936">MKSRTITASLLTAMLLASCAAGRYEKSERGITVNIAAETENSVRKVRLQVIDDKIIRVSATPDKKFSSDTSLVVIPPRANVEYTIAETDSTVSLSTSQLTATVSFSTGDVKFYNKDGRLIVAEADGGREFSPIEVEGTKGYTVRQVFESLDKEEGIYGLGQHQSDEFNYKGKNEELFQYNTKVSVPFIVSTDNYGILWDSYSLCRFGNPEPYKQLGQVFKLYDKDGKEGALTGTYVPAKAEEPTIVQREDSIYFEHLIRKELKHVVNLPQDFNYQGSHVTYEGEIEPSESGEFKFILYYSGYMSVFIDGKEVVPERWRTAWNPNSYKFSVNLEAGKRVPVKIQWEPNGAVAYCGLRVYSPVDDKEQMQMSWWGEMQSQIDYYFIYGEDMDDVIHGYRTLTGKAPMMAKWVMGYWQSREKYNTSDEVLSTFAEFRRRGIPIDNIVIDWLHWKQDSWGSHEFDPERFPDPKGMVDSIHNMNGRVMISVWPKFYVTTEHYKEFDKNGWMYQLPVKDSIRDWVGPGYLSSFYDAYSPDARKLFWKQIEDHYVPVGMDAWWMDASEPNIRDCTDLQYRKDLITPTALGPSTKYFNAYGLMNADAIYNGQRGINDNRVFLLTRSGFAGQQRYSTATWSGDIATRWEDMKAQISAGLNFAASGIPWWSMDIGGFCVEDRFVAAAAEFDKTGRETPDMKEWRELNTRWYQFGAFAPMFRAHGQWPYREIFNIAPENHPAYKSVVYYTNLRYDLMPYIYSLAAKTHFDDYTIMRPMVMDFTADKATRNIGDQYMFGPSLLVAPVYTYGATSREVYFPEGADWYDFYTGKEINGGQTLKVAAPYERIPLFVRSGSIIPFGPAMQWSAEKPADMINLYVYAGEDGKFVLYEDENTNYNYEKGQYAMIPFSWNDETSTLTIGKRAGQYPGMLRNRKFNIIKVSEKTPVGYGRDKKGVVVAYNGEAKNVKL</sequence>
<dbReference type="Pfam" id="PF01055">
    <property type="entry name" value="Glyco_hydro_31_2nd"/>
    <property type="match status" value="1"/>
</dbReference>
<dbReference type="InterPro" id="IPR025887">
    <property type="entry name" value="Glyco_hydro_31_N_dom"/>
</dbReference>
<comment type="caution">
    <text evidence="5">The sequence shown here is derived from an EMBL/GenBank/DDBJ whole genome shotgun (WGS) entry which is preliminary data.</text>
</comment>
<evidence type="ECO:0000256" key="2">
    <source>
        <dbReference type="RuleBase" id="RU361185"/>
    </source>
</evidence>
<dbReference type="Gene3D" id="3.20.20.80">
    <property type="entry name" value="Glycosidases"/>
    <property type="match status" value="1"/>
</dbReference>
<dbReference type="InterPro" id="IPR011658">
    <property type="entry name" value="PA14_dom"/>
</dbReference>
<dbReference type="InterPro" id="IPR000322">
    <property type="entry name" value="Glyco_hydro_31_TIM"/>
</dbReference>
<dbReference type="SMART" id="SM00758">
    <property type="entry name" value="PA14"/>
    <property type="match status" value="1"/>
</dbReference>
<evidence type="ECO:0000259" key="4">
    <source>
        <dbReference type="PROSITE" id="PS51820"/>
    </source>
</evidence>
<dbReference type="SUPFAM" id="SSF51011">
    <property type="entry name" value="Glycosyl hydrolase domain"/>
    <property type="match status" value="1"/>
</dbReference>
<dbReference type="Gene3D" id="2.60.40.1760">
    <property type="entry name" value="glycosyl hydrolase (family 31)"/>
    <property type="match status" value="1"/>
</dbReference>
<name>A0A2V1IPS8_9BACT</name>
<comment type="similarity">
    <text evidence="1 2">Belongs to the glycosyl hydrolase 31 family.</text>
</comment>
<dbReference type="GO" id="GO:0004553">
    <property type="term" value="F:hydrolase activity, hydrolyzing O-glycosyl compounds"/>
    <property type="evidence" value="ECO:0007669"/>
    <property type="project" value="InterPro"/>
</dbReference>
<dbReference type="CDD" id="cd06591">
    <property type="entry name" value="GH31_xylosidase_XylS"/>
    <property type="match status" value="1"/>
</dbReference>
<reference evidence="6" key="1">
    <citation type="submission" date="2018-02" db="EMBL/GenBank/DDBJ databases">
        <authorList>
            <person name="Clavel T."/>
            <person name="Strowig T."/>
        </authorList>
    </citation>
    <scope>NUCLEOTIDE SEQUENCE [LARGE SCALE GENOMIC DNA]</scope>
    <source>
        <strain evidence="6">DSM 103720</strain>
    </source>
</reference>